<dbReference type="EnsemblPlants" id="Zm00001eb021450_T001">
    <property type="protein sequence ID" value="Zm00001eb021450_P001"/>
    <property type="gene ID" value="Zm00001eb021450"/>
</dbReference>
<dbReference type="ExpressionAtlas" id="A0A1D6K715">
    <property type="expression patterns" value="baseline"/>
</dbReference>
<dbReference type="PANTHER" id="PTHR33623">
    <property type="entry name" value="OS04G0572500 PROTEIN"/>
    <property type="match status" value="1"/>
</dbReference>
<feature type="compositionally biased region" description="Basic and acidic residues" evidence="1">
    <location>
        <begin position="125"/>
        <end position="137"/>
    </location>
</feature>
<dbReference type="PaxDb" id="4577-GRMZM2G087878_P01"/>
<reference evidence="3" key="2">
    <citation type="submission" date="2019-07" db="EMBL/GenBank/DDBJ databases">
        <authorList>
            <person name="Seetharam A."/>
            <person name="Woodhouse M."/>
            <person name="Cannon E."/>
        </authorList>
    </citation>
    <scope>NUCLEOTIDE SEQUENCE [LARGE SCALE GENOMIC DNA]</scope>
    <source>
        <strain evidence="3">cv. B73</strain>
    </source>
</reference>
<feature type="compositionally biased region" description="Low complexity" evidence="1">
    <location>
        <begin position="90"/>
        <end position="100"/>
    </location>
</feature>
<feature type="compositionally biased region" description="Acidic residues" evidence="1">
    <location>
        <begin position="203"/>
        <end position="213"/>
    </location>
</feature>
<protein>
    <recommendedName>
        <fullName evidence="5">DUF4378 domain-containing protein</fullName>
    </recommendedName>
</protein>
<evidence type="ECO:0000313" key="3">
    <source>
        <dbReference type="EnsemblPlants" id="Zm00001eb021450_P001"/>
    </source>
</evidence>
<dbReference type="Gramene" id="Zm00001eb021450_T001">
    <property type="protein sequence ID" value="Zm00001eb021450_P001"/>
    <property type="gene ID" value="Zm00001eb021450"/>
</dbReference>
<evidence type="ECO:0000256" key="1">
    <source>
        <dbReference type="SAM" id="MobiDB-lite"/>
    </source>
</evidence>
<feature type="compositionally biased region" description="Low complexity" evidence="1">
    <location>
        <begin position="173"/>
        <end position="186"/>
    </location>
</feature>
<dbReference type="GeneID" id="100383351"/>
<dbReference type="OrthoDB" id="668456at2759"/>
<dbReference type="eggNOG" id="ENOG502QU97">
    <property type="taxonomic scope" value="Eukaryota"/>
</dbReference>
<organism evidence="3 4">
    <name type="scientific">Zea mays</name>
    <name type="common">Maize</name>
    <dbReference type="NCBI Taxonomy" id="4577"/>
    <lineage>
        <taxon>Eukaryota</taxon>
        <taxon>Viridiplantae</taxon>
        <taxon>Streptophyta</taxon>
        <taxon>Embryophyta</taxon>
        <taxon>Tracheophyta</taxon>
        <taxon>Spermatophyta</taxon>
        <taxon>Magnoliopsida</taxon>
        <taxon>Liliopsida</taxon>
        <taxon>Poales</taxon>
        <taxon>Poaceae</taxon>
        <taxon>PACMAD clade</taxon>
        <taxon>Panicoideae</taxon>
        <taxon>Andropogonodae</taxon>
        <taxon>Andropogoneae</taxon>
        <taxon>Tripsacinae</taxon>
        <taxon>Zea</taxon>
    </lineage>
</organism>
<accession>A0A1D6K715</accession>
<dbReference type="EMBL" id="CM007647">
    <property type="protein sequence ID" value="ONL99353.1"/>
    <property type="molecule type" value="Genomic_DNA"/>
</dbReference>
<proteinExistence type="predicted"/>
<dbReference type="Proteomes" id="UP000007305">
    <property type="component" value="Chromosome 1"/>
</dbReference>
<dbReference type="OMA" id="ELDCESC"/>
<keyword evidence="4" id="KW-1185">Reference proteome</keyword>
<gene>
    <name evidence="3" type="primary">LOC100383351</name>
    <name evidence="2" type="ORF">ZEAMMB73_Zm00001d029680</name>
</gene>
<dbReference type="KEGG" id="zma:100383351"/>
<feature type="region of interest" description="Disordered" evidence="1">
    <location>
        <begin position="36"/>
        <end position="223"/>
    </location>
</feature>
<dbReference type="RefSeq" id="NP_001169478.2">
    <property type="nucleotide sequence ID" value="NM_001176007.2"/>
</dbReference>
<dbReference type="PANTHER" id="PTHR33623:SF14">
    <property type="entry name" value="OS10G0524000 PROTEIN"/>
    <property type="match status" value="1"/>
</dbReference>
<reference evidence="3" key="3">
    <citation type="submission" date="2021-05" db="UniProtKB">
        <authorList>
            <consortium name="EnsemblPlants"/>
        </authorList>
    </citation>
    <scope>IDENTIFICATION</scope>
    <source>
        <strain evidence="3">cv. B73</strain>
    </source>
</reference>
<dbReference type="AlphaFoldDB" id="A0A1D6K715"/>
<evidence type="ECO:0008006" key="5">
    <source>
        <dbReference type="Google" id="ProtNLM"/>
    </source>
</evidence>
<dbReference type="FunCoup" id="A0A1D6K715">
    <property type="interactions" value="3"/>
</dbReference>
<name>A0A1D6K715_MAIZE</name>
<feature type="compositionally biased region" description="Low complexity" evidence="1">
    <location>
        <begin position="115"/>
        <end position="124"/>
    </location>
</feature>
<sequence length="454" mass="48517">MAGPPPLRLKDLLELDCDSCSAAGFRCYPRRLAESAPMRHLLESSPSLRRRRRPGKLSHLSRSLSRRLSRGGGGFWRRRDVDEEEEEVADAAVATTTTTTGPPACCGSSSEEQETSSSSESSDNSSERTSRRSRSESESESDFSSATEESAHHHPSQPAAAAAAAGDEHEVAMKSASKEGSSSGSEAGDKEQQLSPVGVMDFPFDDDDEEDESRDAGVACSPSFSLARLQRRKTHKIRRLGSGGGDDELAPLDLEALLATTQDSDSDPDRPADEQMIQCRTGGAAAATPTCASRGHGHGHRRVAGVFGVPDEDDDDDGLVSLLTRTVSAGLDGVSERLLLDFFVEVTKRRRSEAHAEPCNKLPGPAAGLLRREAERLLVDGEAVAAARGWLEGTANGRWGLKDVLSGGGADIVAEMGRGRRWMQVGEEEREVVALVTGMLVDQLVGDVVRCLAV</sequence>
<reference evidence="2 4" key="1">
    <citation type="submission" date="2015-12" db="EMBL/GenBank/DDBJ databases">
        <title>Update maize B73 reference genome by single molecule sequencing technologies.</title>
        <authorList>
            <consortium name="Maize Genome Sequencing Project"/>
            <person name="Ware D."/>
        </authorList>
    </citation>
    <scope>NUCLEOTIDE SEQUENCE [LARGE SCALE GENOMIC DNA]</scope>
    <source>
        <strain evidence="4">cv. B73</strain>
        <tissue evidence="2">Seedling</tissue>
    </source>
</reference>
<evidence type="ECO:0000313" key="2">
    <source>
        <dbReference type="EMBL" id="ONL99353.1"/>
    </source>
</evidence>
<evidence type="ECO:0000313" key="4">
    <source>
        <dbReference type="Proteomes" id="UP000007305"/>
    </source>
</evidence>